<keyword evidence="5 6" id="KW-0472">Membrane</keyword>
<protein>
    <submittedName>
        <fullName evidence="7">Uncharacterized protein</fullName>
    </submittedName>
</protein>
<keyword evidence="3 6" id="KW-0812">Transmembrane</keyword>
<evidence type="ECO:0000256" key="3">
    <source>
        <dbReference type="ARBA" id="ARBA00022692"/>
    </source>
</evidence>
<evidence type="ECO:0000256" key="1">
    <source>
        <dbReference type="ARBA" id="ARBA00004141"/>
    </source>
</evidence>
<feature type="transmembrane region" description="Helical" evidence="6">
    <location>
        <begin position="230"/>
        <end position="248"/>
    </location>
</feature>
<feature type="transmembrane region" description="Helical" evidence="6">
    <location>
        <begin position="141"/>
        <end position="160"/>
    </location>
</feature>
<dbReference type="AlphaFoldDB" id="A0A7I8KBU2"/>
<accession>A0A7I8KBU2</accession>
<gene>
    <name evidence="7" type="ORF">SI8410_04005613</name>
</gene>
<sequence length="301" mass="34367">MGTLVGHVASGLVFLVIGLWQLFNHIKLYCQHPKSYRPPIWFPAPKVRHLELYFIMTGSAIYMILELFFANSRHHPLDPADWTIPSNHLHNFEHATISFALFIYAAARGVLSFLLAAFALTIELFIFYLHSTDHAGVEWQYHWLLLIAIDVCLITTVMGIGFPTSFVVGFVRSVSVCLQGIWYIILGVMLYTPRFISKGCTLQSDDGHLVHSCADHLALHRAKALVNLQFAWCLIVVAAISLWFYVYMAKKYPEVPDYECQAANGDEEDYFCESPKKMDLEEKSDNFLDVGKLFKPKDLKR</sequence>
<dbReference type="InterPro" id="IPR006904">
    <property type="entry name" value="DUF716"/>
</dbReference>
<comment type="subcellular location">
    <subcellularLocation>
        <location evidence="1">Membrane</location>
        <topology evidence="1">Multi-pass membrane protein</topology>
    </subcellularLocation>
</comment>
<dbReference type="OrthoDB" id="551896at2759"/>
<dbReference type="Pfam" id="PF04819">
    <property type="entry name" value="DUF716"/>
    <property type="match status" value="1"/>
</dbReference>
<evidence type="ECO:0000313" key="8">
    <source>
        <dbReference type="Proteomes" id="UP000663760"/>
    </source>
</evidence>
<dbReference type="PANTHER" id="PTHR46285">
    <property type="entry name" value="PROTEINASE INHIBITOR I4, SERPIN (DUF716)-RELATED"/>
    <property type="match status" value="1"/>
</dbReference>
<evidence type="ECO:0000256" key="6">
    <source>
        <dbReference type="SAM" id="Phobius"/>
    </source>
</evidence>
<evidence type="ECO:0000256" key="4">
    <source>
        <dbReference type="ARBA" id="ARBA00022989"/>
    </source>
</evidence>
<name>A0A7I8KBU2_SPIIN</name>
<feature type="transmembrane region" description="Helical" evidence="6">
    <location>
        <begin position="101"/>
        <end position="129"/>
    </location>
</feature>
<reference evidence="7" key="1">
    <citation type="submission" date="2020-02" db="EMBL/GenBank/DDBJ databases">
        <authorList>
            <person name="Scholz U."/>
            <person name="Mascher M."/>
            <person name="Fiebig A."/>
        </authorList>
    </citation>
    <scope>NUCLEOTIDE SEQUENCE</scope>
</reference>
<feature type="transmembrane region" description="Helical" evidence="6">
    <location>
        <begin position="12"/>
        <end position="30"/>
    </location>
</feature>
<keyword evidence="8" id="KW-1185">Reference proteome</keyword>
<dbReference type="GO" id="GO:0016020">
    <property type="term" value="C:membrane"/>
    <property type="evidence" value="ECO:0007669"/>
    <property type="project" value="UniProtKB-SubCell"/>
</dbReference>
<comment type="similarity">
    <text evidence="2">Belongs to the TMEM45 family.</text>
</comment>
<evidence type="ECO:0000256" key="5">
    <source>
        <dbReference type="ARBA" id="ARBA00023136"/>
    </source>
</evidence>
<keyword evidence="4 6" id="KW-1133">Transmembrane helix</keyword>
<dbReference type="Proteomes" id="UP000663760">
    <property type="component" value="Chromosome 4"/>
</dbReference>
<feature type="transmembrane region" description="Helical" evidence="6">
    <location>
        <begin position="50"/>
        <end position="70"/>
    </location>
</feature>
<organism evidence="7 8">
    <name type="scientific">Spirodela intermedia</name>
    <name type="common">Intermediate duckweed</name>
    <dbReference type="NCBI Taxonomy" id="51605"/>
    <lineage>
        <taxon>Eukaryota</taxon>
        <taxon>Viridiplantae</taxon>
        <taxon>Streptophyta</taxon>
        <taxon>Embryophyta</taxon>
        <taxon>Tracheophyta</taxon>
        <taxon>Spermatophyta</taxon>
        <taxon>Magnoliopsida</taxon>
        <taxon>Liliopsida</taxon>
        <taxon>Araceae</taxon>
        <taxon>Lemnoideae</taxon>
        <taxon>Spirodela</taxon>
    </lineage>
</organism>
<dbReference type="PANTHER" id="PTHR46285:SF3">
    <property type="entry name" value="PROTEINASE INHIBITOR I4, SERPIN (DUF716)"/>
    <property type="match status" value="1"/>
</dbReference>
<proteinExistence type="inferred from homology"/>
<dbReference type="EMBL" id="LR746267">
    <property type="protein sequence ID" value="CAA7394952.1"/>
    <property type="molecule type" value="Genomic_DNA"/>
</dbReference>
<evidence type="ECO:0000313" key="7">
    <source>
        <dbReference type="EMBL" id="CAA7394952.1"/>
    </source>
</evidence>
<feature type="transmembrane region" description="Helical" evidence="6">
    <location>
        <begin position="166"/>
        <end position="191"/>
    </location>
</feature>
<evidence type="ECO:0000256" key="2">
    <source>
        <dbReference type="ARBA" id="ARBA00006948"/>
    </source>
</evidence>